<dbReference type="GO" id="GO:0016020">
    <property type="term" value="C:membrane"/>
    <property type="evidence" value="ECO:0007669"/>
    <property type="project" value="TreeGrafter"/>
</dbReference>
<dbReference type="EMBL" id="ML120367">
    <property type="protein sequence ID" value="RPB02520.1"/>
    <property type="molecule type" value="Genomic_DNA"/>
</dbReference>
<dbReference type="PANTHER" id="PTHR32251:SF17">
    <property type="entry name" value="STEROID 5-ALPHA REDUCTASE C-TERMINAL DOMAIN-CONTAINING PROTEIN"/>
    <property type="match status" value="1"/>
</dbReference>
<feature type="transmembrane region" description="Helical" evidence="1">
    <location>
        <begin position="89"/>
        <end position="108"/>
    </location>
</feature>
<sequence>MALLSTLSLALRNLLSVIGFSYTLQAAVAVPSIYFQSDCFYDLSGSLTYIGCTLFSLYLPTLRSQASVSSQGLPKPNWPGLNSFHPRQLISSVLTLLLAARLGNFLFGRVLESGGDSRFDKIKKHPERLAVALVSLPVLAINSVPASALPKLSTGDLIGLSIWILGFLTEVTADHRAKGLHKGDLITKGLWGKSRHPNYAGETTLWTGRIIGGLMSLASPMFTYFLLARKYRGRKDYQEWKRNTPVFWPKLF</sequence>
<dbReference type="OrthoDB" id="201504at2759"/>
<dbReference type="AlphaFoldDB" id="A0A3N4JVZ1"/>
<dbReference type="Gene3D" id="1.20.120.1630">
    <property type="match status" value="1"/>
</dbReference>
<gene>
    <name evidence="2" type="ORF">L873DRAFT_1826589</name>
</gene>
<feature type="transmembrane region" description="Helical" evidence="1">
    <location>
        <begin position="129"/>
        <end position="149"/>
    </location>
</feature>
<feature type="transmembrane region" description="Helical" evidence="1">
    <location>
        <begin position="206"/>
        <end position="227"/>
    </location>
</feature>
<dbReference type="Proteomes" id="UP000276215">
    <property type="component" value="Unassembled WGS sequence"/>
</dbReference>
<dbReference type="InterPro" id="IPR010721">
    <property type="entry name" value="UstE-like"/>
</dbReference>
<dbReference type="PANTHER" id="PTHR32251">
    <property type="entry name" value="3-OXO-5-ALPHA-STEROID 4-DEHYDROGENASE"/>
    <property type="match status" value="1"/>
</dbReference>
<evidence type="ECO:0000256" key="1">
    <source>
        <dbReference type="SAM" id="Phobius"/>
    </source>
</evidence>
<dbReference type="STRING" id="1336337.A0A3N4JVZ1"/>
<accession>A0A3N4JVZ1</accession>
<keyword evidence="1" id="KW-0472">Membrane</keyword>
<reference evidence="2 3" key="1">
    <citation type="journal article" date="2018" name="Nat. Ecol. Evol.">
        <title>Pezizomycetes genomes reveal the molecular basis of ectomycorrhizal truffle lifestyle.</title>
        <authorList>
            <person name="Murat C."/>
            <person name="Payen T."/>
            <person name="Noel B."/>
            <person name="Kuo A."/>
            <person name="Morin E."/>
            <person name="Chen J."/>
            <person name="Kohler A."/>
            <person name="Krizsan K."/>
            <person name="Balestrini R."/>
            <person name="Da Silva C."/>
            <person name="Montanini B."/>
            <person name="Hainaut M."/>
            <person name="Levati E."/>
            <person name="Barry K.W."/>
            <person name="Belfiori B."/>
            <person name="Cichocki N."/>
            <person name="Clum A."/>
            <person name="Dockter R.B."/>
            <person name="Fauchery L."/>
            <person name="Guy J."/>
            <person name="Iotti M."/>
            <person name="Le Tacon F."/>
            <person name="Lindquist E.A."/>
            <person name="Lipzen A."/>
            <person name="Malagnac F."/>
            <person name="Mello A."/>
            <person name="Molinier V."/>
            <person name="Miyauchi S."/>
            <person name="Poulain J."/>
            <person name="Riccioni C."/>
            <person name="Rubini A."/>
            <person name="Sitrit Y."/>
            <person name="Splivallo R."/>
            <person name="Traeger S."/>
            <person name="Wang M."/>
            <person name="Zifcakova L."/>
            <person name="Wipf D."/>
            <person name="Zambonelli A."/>
            <person name="Paolocci F."/>
            <person name="Nowrousian M."/>
            <person name="Ottonello S."/>
            <person name="Baldrian P."/>
            <person name="Spatafora J.W."/>
            <person name="Henrissat B."/>
            <person name="Nagy L.G."/>
            <person name="Aury J.M."/>
            <person name="Wincker P."/>
            <person name="Grigoriev I.V."/>
            <person name="Bonfante P."/>
            <person name="Martin F.M."/>
        </authorList>
    </citation>
    <scope>NUCLEOTIDE SEQUENCE [LARGE SCALE GENOMIC DNA]</scope>
    <source>
        <strain evidence="2 3">120613-1</strain>
    </source>
</reference>
<evidence type="ECO:0000313" key="3">
    <source>
        <dbReference type="Proteomes" id="UP000276215"/>
    </source>
</evidence>
<protein>
    <recommendedName>
        <fullName evidence="4">DUF1295-domain-containing protein</fullName>
    </recommendedName>
</protein>
<dbReference type="Pfam" id="PF06966">
    <property type="entry name" value="DUF1295"/>
    <property type="match status" value="1"/>
</dbReference>
<proteinExistence type="predicted"/>
<name>A0A3N4JVZ1_9PEZI</name>
<keyword evidence="1" id="KW-0812">Transmembrane</keyword>
<keyword evidence="3" id="KW-1185">Reference proteome</keyword>
<evidence type="ECO:0000313" key="2">
    <source>
        <dbReference type="EMBL" id="RPB02520.1"/>
    </source>
</evidence>
<organism evidence="2 3">
    <name type="scientific">Choiromyces venosus 120613-1</name>
    <dbReference type="NCBI Taxonomy" id="1336337"/>
    <lineage>
        <taxon>Eukaryota</taxon>
        <taxon>Fungi</taxon>
        <taxon>Dikarya</taxon>
        <taxon>Ascomycota</taxon>
        <taxon>Pezizomycotina</taxon>
        <taxon>Pezizomycetes</taxon>
        <taxon>Pezizales</taxon>
        <taxon>Tuberaceae</taxon>
        <taxon>Choiromyces</taxon>
    </lineage>
</organism>
<keyword evidence="1" id="KW-1133">Transmembrane helix</keyword>
<evidence type="ECO:0008006" key="4">
    <source>
        <dbReference type="Google" id="ProtNLM"/>
    </source>
</evidence>